<keyword evidence="1" id="KW-0472">Membrane</keyword>
<protein>
    <recommendedName>
        <fullName evidence="4">Tetratricopeptide repeat protein</fullName>
    </recommendedName>
</protein>
<evidence type="ECO:0000313" key="2">
    <source>
        <dbReference type="EMBL" id="MDK2124198.1"/>
    </source>
</evidence>
<evidence type="ECO:0008006" key="4">
    <source>
        <dbReference type="Google" id="ProtNLM"/>
    </source>
</evidence>
<comment type="caution">
    <text evidence="2">The sequence shown here is derived from an EMBL/GenBank/DDBJ whole genome shotgun (WGS) entry which is preliminary data.</text>
</comment>
<accession>A0ABT7DVX8</accession>
<dbReference type="SUPFAM" id="SSF48452">
    <property type="entry name" value="TPR-like"/>
    <property type="match status" value="1"/>
</dbReference>
<evidence type="ECO:0000256" key="1">
    <source>
        <dbReference type="SAM" id="Phobius"/>
    </source>
</evidence>
<proteinExistence type="predicted"/>
<evidence type="ECO:0000313" key="3">
    <source>
        <dbReference type="Proteomes" id="UP001172778"/>
    </source>
</evidence>
<dbReference type="PIRSF" id="PIRSF030959">
    <property type="entry name" value="UCP030959"/>
    <property type="match status" value="1"/>
</dbReference>
<organism evidence="2 3">
    <name type="scientific">Parachitinimonas caeni</name>
    <dbReference type="NCBI Taxonomy" id="3031301"/>
    <lineage>
        <taxon>Bacteria</taxon>
        <taxon>Pseudomonadati</taxon>
        <taxon>Pseudomonadota</taxon>
        <taxon>Betaproteobacteria</taxon>
        <taxon>Neisseriales</taxon>
        <taxon>Chitinibacteraceae</taxon>
        <taxon>Parachitinimonas</taxon>
    </lineage>
</organism>
<dbReference type="InterPro" id="IPR014562">
    <property type="entry name" value="UCP030959_TPR_rpt-cont"/>
</dbReference>
<keyword evidence="3" id="KW-1185">Reference proteome</keyword>
<sequence length="248" mass="27174">MPFFGLGLHILIALYFGIHALRRGHNLFWLIVLFSFPLLGSIVYFIVIYLPELRNSRGAQVAKRTLNQLVDPKRELRDATEAFELTATAANRARLAAALLASGAAAEAAEHYRQCAAGPFAKDASFLTGLAQASMLAGDYATAASTLETLFGHAPETRRQAATSLIYARSLAELGREEAGPAFEAAIKSATGPEAKCRYAQWLEQRGQTSQAIALYKEVIADSRHWHHHAKSINKEWLNLAEQGLRGK</sequence>
<feature type="transmembrane region" description="Helical" evidence="1">
    <location>
        <begin position="30"/>
        <end position="50"/>
    </location>
</feature>
<keyword evidence="1" id="KW-0812">Transmembrane</keyword>
<reference evidence="2" key="1">
    <citation type="submission" date="2023-03" db="EMBL/GenBank/DDBJ databases">
        <title>Chitinimonas shenzhenensis gen. nov., sp. nov., a novel member of family Burkholderiaceae isolated from activated sludge collected in Shen Zhen, China.</title>
        <authorList>
            <person name="Wang X."/>
        </authorList>
    </citation>
    <scope>NUCLEOTIDE SEQUENCE</scope>
    <source>
        <strain evidence="2">DQS-5</strain>
    </source>
</reference>
<keyword evidence="1" id="KW-1133">Transmembrane helix</keyword>
<name>A0ABT7DVX8_9NEIS</name>
<gene>
    <name evidence="2" type="ORF">PZA18_09075</name>
</gene>
<dbReference type="InterPro" id="IPR011990">
    <property type="entry name" value="TPR-like_helical_dom_sf"/>
</dbReference>
<dbReference type="Proteomes" id="UP001172778">
    <property type="component" value="Unassembled WGS sequence"/>
</dbReference>
<dbReference type="EMBL" id="JARRAF010000008">
    <property type="protein sequence ID" value="MDK2124198.1"/>
    <property type="molecule type" value="Genomic_DNA"/>
</dbReference>
<dbReference type="Gene3D" id="1.25.40.10">
    <property type="entry name" value="Tetratricopeptide repeat domain"/>
    <property type="match status" value="1"/>
</dbReference>
<dbReference type="RefSeq" id="WP_284100508.1">
    <property type="nucleotide sequence ID" value="NZ_JARRAF010000008.1"/>
</dbReference>